<dbReference type="RefSeq" id="WP_176244130.1">
    <property type="nucleotide sequence ID" value="NZ_FWFQ01000017.1"/>
</dbReference>
<dbReference type="AlphaFoldDB" id="A0A1Y5SU35"/>
<keyword evidence="2" id="KW-1185">Reference proteome</keyword>
<reference evidence="1 2" key="1">
    <citation type="submission" date="2017-03" db="EMBL/GenBank/DDBJ databases">
        <authorList>
            <person name="Afonso C.L."/>
            <person name="Miller P.J."/>
            <person name="Scott M.A."/>
            <person name="Spackman E."/>
            <person name="Goraichik I."/>
            <person name="Dimitrov K.M."/>
            <person name="Suarez D.L."/>
            <person name="Swayne D.E."/>
        </authorList>
    </citation>
    <scope>NUCLEOTIDE SEQUENCE [LARGE SCALE GENOMIC DNA]</scope>
    <source>
        <strain evidence="1 2">CECT 7680</strain>
    </source>
</reference>
<protein>
    <submittedName>
        <fullName evidence="1">Uncharacterized protein</fullName>
    </submittedName>
</protein>
<proteinExistence type="predicted"/>
<sequence length="50" mass="5933">MMKLKKRMIEGVKAEAEALTHKMPWERGARRKAFILSRALKEQPRRRARA</sequence>
<accession>A0A1Y5SU35</accession>
<dbReference type="EMBL" id="FWFQ01000017">
    <property type="protein sequence ID" value="SLN48559.1"/>
    <property type="molecule type" value="Genomic_DNA"/>
</dbReference>
<name>A0A1Y5SU35_9RHOB</name>
<dbReference type="Proteomes" id="UP000193409">
    <property type="component" value="Unassembled WGS sequence"/>
</dbReference>
<gene>
    <name evidence="1" type="ORF">PSA7680_02503</name>
</gene>
<organism evidence="1 2">
    <name type="scientific">Pseudoruegeria aquimaris</name>
    <dbReference type="NCBI Taxonomy" id="393663"/>
    <lineage>
        <taxon>Bacteria</taxon>
        <taxon>Pseudomonadati</taxon>
        <taxon>Pseudomonadota</taxon>
        <taxon>Alphaproteobacteria</taxon>
        <taxon>Rhodobacterales</taxon>
        <taxon>Roseobacteraceae</taxon>
        <taxon>Pseudoruegeria</taxon>
    </lineage>
</organism>
<evidence type="ECO:0000313" key="1">
    <source>
        <dbReference type="EMBL" id="SLN48559.1"/>
    </source>
</evidence>
<evidence type="ECO:0000313" key="2">
    <source>
        <dbReference type="Proteomes" id="UP000193409"/>
    </source>
</evidence>